<name>A0A4V1Y428_9BIFI</name>
<keyword evidence="1" id="KW-0472">Membrane</keyword>
<sequence length="66" mass="7491">MNRTVTCLISAMLLLIPLIVFTSLLWRARREYYEHHTMPPVAVFMLIACVPLVIGLFSILMTVCAP</sequence>
<keyword evidence="1" id="KW-0812">Transmembrane</keyword>
<evidence type="ECO:0000313" key="2">
    <source>
        <dbReference type="EMBL" id="RYQ30953.1"/>
    </source>
</evidence>
<keyword evidence="1" id="KW-1133">Transmembrane helix</keyword>
<reference evidence="2 3" key="1">
    <citation type="submission" date="2018-12" db="EMBL/GenBank/DDBJ databases">
        <title>Unveiling genomic diversity among members of the Bifidobacterium pseudolongum species, a widely distributed gut commensal of the animal kingdom.</title>
        <authorList>
            <person name="Lugli G.A."/>
            <person name="Duranti S."/>
            <person name="Albert K."/>
            <person name="Mancabelli L."/>
            <person name="Napoli S."/>
            <person name="Viappiani A."/>
            <person name="Anzalone R."/>
            <person name="Longhi G."/>
            <person name="Milani C."/>
            <person name="Turroni F."/>
            <person name="Alessandri G."/>
            <person name="Sela D.A."/>
            <person name="Van Sinderen D."/>
            <person name="Ventura M."/>
        </authorList>
    </citation>
    <scope>NUCLEOTIDE SEQUENCE [LARGE SCALE GENOMIC DNA]</scope>
    <source>
        <strain evidence="2 3">2017B</strain>
    </source>
</reference>
<dbReference type="EMBL" id="RYUT01000002">
    <property type="protein sequence ID" value="RYQ30953.1"/>
    <property type="molecule type" value="Genomic_DNA"/>
</dbReference>
<dbReference type="Proteomes" id="UP000291920">
    <property type="component" value="Unassembled WGS sequence"/>
</dbReference>
<protein>
    <submittedName>
        <fullName evidence="2">Uncharacterized protein</fullName>
    </submittedName>
</protein>
<evidence type="ECO:0000313" key="3">
    <source>
        <dbReference type="Proteomes" id="UP000291920"/>
    </source>
</evidence>
<comment type="caution">
    <text evidence="2">The sequence shown here is derived from an EMBL/GenBank/DDBJ whole genome shotgun (WGS) entry which is preliminary data.</text>
</comment>
<dbReference type="RefSeq" id="WP_129870691.1">
    <property type="nucleotide sequence ID" value="NZ_RYUO01000002.1"/>
</dbReference>
<gene>
    <name evidence="2" type="ORF">PG2017B_0763</name>
</gene>
<evidence type="ECO:0000256" key="1">
    <source>
        <dbReference type="SAM" id="Phobius"/>
    </source>
</evidence>
<organism evidence="2 3">
    <name type="scientific">Bifidobacterium pseudolongum subsp. globosum</name>
    <dbReference type="NCBI Taxonomy" id="1690"/>
    <lineage>
        <taxon>Bacteria</taxon>
        <taxon>Bacillati</taxon>
        <taxon>Actinomycetota</taxon>
        <taxon>Actinomycetes</taxon>
        <taxon>Bifidobacteriales</taxon>
        <taxon>Bifidobacteriaceae</taxon>
        <taxon>Bifidobacterium</taxon>
    </lineage>
</organism>
<feature type="transmembrane region" description="Helical" evidence="1">
    <location>
        <begin position="41"/>
        <end position="65"/>
    </location>
</feature>
<accession>A0A4V1Y428</accession>
<dbReference type="AlphaFoldDB" id="A0A4V1Y428"/>
<proteinExistence type="predicted"/>
<feature type="transmembrane region" description="Helical" evidence="1">
    <location>
        <begin position="7"/>
        <end position="26"/>
    </location>
</feature>